<feature type="transmembrane region" description="Helical" evidence="2">
    <location>
        <begin position="41"/>
        <end position="63"/>
    </location>
</feature>
<feature type="region of interest" description="Disordered" evidence="1">
    <location>
        <begin position="110"/>
        <end position="131"/>
    </location>
</feature>
<dbReference type="InParanoid" id="A0A165EII3"/>
<keyword evidence="4" id="KW-1185">Reference proteome</keyword>
<gene>
    <name evidence="3" type="ORF">LAESUDRAFT_134676</name>
</gene>
<dbReference type="AlphaFoldDB" id="A0A165EII3"/>
<keyword evidence="2" id="KW-0472">Membrane</keyword>
<evidence type="ECO:0000256" key="2">
    <source>
        <dbReference type="SAM" id="Phobius"/>
    </source>
</evidence>
<dbReference type="GeneID" id="63818332"/>
<dbReference type="EMBL" id="KV427621">
    <property type="protein sequence ID" value="KZT07123.1"/>
    <property type="molecule type" value="Genomic_DNA"/>
</dbReference>
<proteinExistence type="predicted"/>
<sequence length="131" mass="14301">MARRDHAHTSSRDGIGGRHARARRYVRIRAIGHSSPDGDQLIVGVVACLTPWGIFAALVTRMYRTLQTVGSRLGSLSGQRPGPDLCGVSIRTGGWDGVRKARTRTRSTFRAAEGSGSPALHTTRYDWSSER</sequence>
<protein>
    <submittedName>
        <fullName evidence="3">Uncharacterized protein</fullName>
    </submittedName>
</protein>
<keyword evidence="2" id="KW-0812">Transmembrane</keyword>
<name>A0A165EII3_9APHY</name>
<evidence type="ECO:0000313" key="4">
    <source>
        <dbReference type="Proteomes" id="UP000076871"/>
    </source>
</evidence>
<reference evidence="3 4" key="1">
    <citation type="journal article" date="2016" name="Mol. Biol. Evol.">
        <title>Comparative Genomics of Early-Diverging Mushroom-Forming Fungi Provides Insights into the Origins of Lignocellulose Decay Capabilities.</title>
        <authorList>
            <person name="Nagy L.G."/>
            <person name="Riley R."/>
            <person name="Tritt A."/>
            <person name="Adam C."/>
            <person name="Daum C."/>
            <person name="Floudas D."/>
            <person name="Sun H."/>
            <person name="Yadav J.S."/>
            <person name="Pangilinan J."/>
            <person name="Larsson K.H."/>
            <person name="Matsuura K."/>
            <person name="Barry K."/>
            <person name="Labutti K."/>
            <person name="Kuo R."/>
            <person name="Ohm R.A."/>
            <person name="Bhattacharya S.S."/>
            <person name="Shirouzu T."/>
            <person name="Yoshinaga Y."/>
            <person name="Martin F.M."/>
            <person name="Grigoriev I.V."/>
            <person name="Hibbett D.S."/>
        </authorList>
    </citation>
    <scope>NUCLEOTIDE SEQUENCE [LARGE SCALE GENOMIC DNA]</scope>
    <source>
        <strain evidence="3 4">93-53</strain>
    </source>
</reference>
<organism evidence="3 4">
    <name type="scientific">Laetiporus sulphureus 93-53</name>
    <dbReference type="NCBI Taxonomy" id="1314785"/>
    <lineage>
        <taxon>Eukaryota</taxon>
        <taxon>Fungi</taxon>
        <taxon>Dikarya</taxon>
        <taxon>Basidiomycota</taxon>
        <taxon>Agaricomycotina</taxon>
        <taxon>Agaricomycetes</taxon>
        <taxon>Polyporales</taxon>
        <taxon>Laetiporus</taxon>
    </lineage>
</organism>
<evidence type="ECO:0000313" key="3">
    <source>
        <dbReference type="EMBL" id="KZT07123.1"/>
    </source>
</evidence>
<accession>A0A165EII3</accession>
<keyword evidence="2" id="KW-1133">Transmembrane helix</keyword>
<dbReference type="Proteomes" id="UP000076871">
    <property type="component" value="Unassembled WGS sequence"/>
</dbReference>
<dbReference type="RefSeq" id="XP_040764863.1">
    <property type="nucleotide sequence ID" value="XM_040901300.1"/>
</dbReference>
<evidence type="ECO:0000256" key="1">
    <source>
        <dbReference type="SAM" id="MobiDB-lite"/>
    </source>
</evidence>